<dbReference type="Proteomes" id="UP000703269">
    <property type="component" value="Unassembled WGS sequence"/>
</dbReference>
<name>A0A9P3LM24_9APHY</name>
<proteinExistence type="predicted"/>
<evidence type="ECO:0000313" key="3">
    <source>
        <dbReference type="Proteomes" id="UP000703269"/>
    </source>
</evidence>
<accession>A0A9P3LM24</accession>
<sequence length="372" mass="41146">MKKTCEDVHELATLCSLRTASSETLRLDAVPKDAPEKDSTAPRSHDELTGRPPEVLFALTRTDAYGPETRNMAMRLLQREMEFGQSKNTIARSLIALSPEGIQEFFKRWTYEDGTRYDTSFHVTLRTTAQEPTAFWSTLITAMAEAHATLDRPRALALIRPFNLPPLALLFPAKHDGTDPAKFVVYACKTYADRLPHARAHDAHPPASDRALEVFAAYFAALPDPAPLGALLDRLVAGLAPRAPPRGRRRRARAPLLPHPASPHLLFALRLAAWSAAARRGLVARGVVRAVERLYGAEETEVETARGRRGVSAVSQHVMLALCFALLGALGDCYDAARSTLVEELREEIAGYSREMSPRFFVPSQVSEMRDD</sequence>
<evidence type="ECO:0000313" key="2">
    <source>
        <dbReference type="EMBL" id="GJF00364.1"/>
    </source>
</evidence>
<evidence type="ECO:0000256" key="1">
    <source>
        <dbReference type="SAM" id="MobiDB-lite"/>
    </source>
</evidence>
<gene>
    <name evidence="2" type="ORF">PsYK624_166500</name>
</gene>
<feature type="region of interest" description="Disordered" evidence="1">
    <location>
        <begin position="26"/>
        <end position="51"/>
    </location>
</feature>
<protein>
    <submittedName>
        <fullName evidence="2">Uncharacterized protein</fullName>
    </submittedName>
</protein>
<keyword evidence="3" id="KW-1185">Reference proteome</keyword>
<dbReference type="AlphaFoldDB" id="A0A9P3LM24"/>
<comment type="caution">
    <text evidence="2">The sequence shown here is derived from an EMBL/GenBank/DDBJ whole genome shotgun (WGS) entry which is preliminary data.</text>
</comment>
<reference evidence="2 3" key="1">
    <citation type="submission" date="2021-08" db="EMBL/GenBank/DDBJ databases">
        <title>Draft Genome Sequence of Phanerochaete sordida strain YK-624.</title>
        <authorList>
            <person name="Mori T."/>
            <person name="Dohra H."/>
            <person name="Suzuki T."/>
            <person name="Kawagishi H."/>
            <person name="Hirai H."/>
        </authorList>
    </citation>
    <scope>NUCLEOTIDE SEQUENCE [LARGE SCALE GENOMIC DNA]</scope>
    <source>
        <strain evidence="2 3">YK-624</strain>
    </source>
</reference>
<feature type="compositionally biased region" description="Basic and acidic residues" evidence="1">
    <location>
        <begin position="26"/>
        <end position="49"/>
    </location>
</feature>
<organism evidence="2 3">
    <name type="scientific">Phanerochaete sordida</name>
    <dbReference type="NCBI Taxonomy" id="48140"/>
    <lineage>
        <taxon>Eukaryota</taxon>
        <taxon>Fungi</taxon>
        <taxon>Dikarya</taxon>
        <taxon>Basidiomycota</taxon>
        <taxon>Agaricomycotina</taxon>
        <taxon>Agaricomycetes</taxon>
        <taxon>Polyporales</taxon>
        <taxon>Phanerochaetaceae</taxon>
        <taxon>Phanerochaete</taxon>
    </lineage>
</organism>
<dbReference type="EMBL" id="BPQB01000148">
    <property type="protein sequence ID" value="GJF00364.1"/>
    <property type="molecule type" value="Genomic_DNA"/>
</dbReference>